<dbReference type="Gene3D" id="3.40.710.10">
    <property type="entry name" value="DD-peptidase/beta-lactamase superfamily"/>
    <property type="match status" value="1"/>
</dbReference>
<proteinExistence type="predicted"/>
<accession>A0A7Y4H1Z4</accession>
<dbReference type="InterPro" id="IPR001466">
    <property type="entry name" value="Beta-lactam-related"/>
</dbReference>
<comment type="caution">
    <text evidence="2">The sequence shown here is derived from an EMBL/GenBank/DDBJ whole genome shotgun (WGS) entry which is preliminary data.</text>
</comment>
<dbReference type="RefSeq" id="WP_171709024.1">
    <property type="nucleotide sequence ID" value="NZ_JAAVLW010000002.1"/>
</dbReference>
<name>A0A7Y4H1Z4_9BRAD</name>
<dbReference type="InterPro" id="IPR050789">
    <property type="entry name" value="Diverse_Enzym_Activities"/>
</dbReference>
<evidence type="ECO:0000259" key="1">
    <source>
        <dbReference type="Pfam" id="PF00144"/>
    </source>
</evidence>
<keyword evidence="3" id="KW-1185">Reference proteome</keyword>
<dbReference type="PANTHER" id="PTHR43283">
    <property type="entry name" value="BETA-LACTAMASE-RELATED"/>
    <property type="match status" value="1"/>
</dbReference>
<evidence type="ECO:0000313" key="2">
    <source>
        <dbReference type="EMBL" id="NOJ46160.1"/>
    </source>
</evidence>
<dbReference type="PANTHER" id="PTHR43283:SF3">
    <property type="entry name" value="BETA-LACTAMASE FAMILY PROTEIN (AFU_ORTHOLOGUE AFUA_5G07500)"/>
    <property type="match status" value="1"/>
</dbReference>
<feature type="domain" description="Beta-lactamase-related" evidence="1">
    <location>
        <begin position="38"/>
        <end position="410"/>
    </location>
</feature>
<dbReference type="SUPFAM" id="SSF56601">
    <property type="entry name" value="beta-lactamase/transpeptidase-like"/>
    <property type="match status" value="1"/>
</dbReference>
<protein>
    <submittedName>
        <fullName evidence="2">Beta-lactamase family protein</fullName>
    </submittedName>
</protein>
<dbReference type="AlphaFoldDB" id="A0A7Y4H1Z4"/>
<dbReference type="EMBL" id="JAAVLW010000002">
    <property type="protein sequence ID" value="NOJ46160.1"/>
    <property type="molecule type" value="Genomic_DNA"/>
</dbReference>
<dbReference type="Proteomes" id="UP000528734">
    <property type="component" value="Unassembled WGS sequence"/>
</dbReference>
<dbReference type="Pfam" id="PF00144">
    <property type="entry name" value="Beta-lactamase"/>
    <property type="match status" value="1"/>
</dbReference>
<gene>
    <name evidence="2" type="ORF">HCN50_07870</name>
</gene>
<sequence length="429" mass="45993">MISRRLVIGLLWAGVTAFALYATPVALAFSPEARNAKLDETLRGLVEGRSTPGIVVLILENGRPVYSRSVGIREVGSNSLIGEKDMFRLASMTKAVTSVAAMILVEQDKIGLDDPVSRFLPEFANLRVRGPDGAEVPASRPPTIRELLSHTAGFSYNFINNPRLVDAYREARVTDGLDQPQVTTAEAMQRLASVPLGYQPGTSWEYSLATDVLGAIIEKVTGASLEAFVIERIAKPLRIQSFVFNVPETIRSSFVQVTRPAQVTGALGTGYVPVTGPEAVPFPPTKGTINLDPDRAFAPTAYNSGGAGMSGTIGDYARFLQMLLNQGELDGVRVLRAETVRQMTQNATGDMRTLRGPGWGFTLGFGIVTDPAAAKSRLPAGSYGWGGVYGTQFWIDPANRVVGLVLTQTAIIGSGPIANLVREAFYTAD</sequence>
<evidence type="ECO:0000313" key="3">
    <source>
        <dbReference type="Proteomes" id="UP000528734"/>
    </source>
</evidence>
<reference evidence="2 3" key="1">
    <citation type="submission" date="2020-03" db="EMBL/GenBank/DDBJ databases">
        <title>Bradyrhizobium diversity isolated from nodules of Muelleranthus trifoliolatus.</title>
        <authorList>
            <person name="Klepa M."/>
            <person name="Helene L."/>
            <person name="Hungria M."/>
        </authorList>
    </citation>
    <scope>NUCLEOTIDE SEQUENCE [LARGE SCALE GENOMIC DNA]</scope>
    <source>
        <strain evidence="2 3">WSM 1744</strain>
    </source>
</reference>
<dbReference type="InterPro" id="IPR012338">
    <property type="entry name" value="Beta-lactam/transpept-like"/>
</dbReference>
<organism evidence="2 3">
    <name type="scientific">Bradyrhizobium archetypum</name>
    <dbReference type="NCBI Taxonomy" id="2721160"/>
    <lineage>
        <taxon>Bacteria</taxon>
        <taxon>Pseudomonadati</taxon>
        <taxon>Pseudomonadota</taxon>
        <taxon>Alphaproteobacteria</taxon>
        <taxon>Hyphomicrobiales</taxon>
        <taxon>Nitrobacteraceae</taxon>
        <taxon>Bradyrhizobium</taxon>
    </lineage>
</organism>